<keyword evidence="1" id="KW-1133">Transmembrane helix</keyword>
<protein>
    <submittedName>
        <fullName evidence="2">Uncharacterized protein</fullName>
    </submittedName>
</protein>
<organism evidence="2 3">
    <name type="scientific">Rubroshorea leprosula</name>
    <dbReference type="NCBI Taxonomy" id="152421"/>
    <lineage>
        <taxon>Eukaryota</taxon>
        <taxon>Viridiplantae</taxon>
        <taxon>Streptophyta</taxon>
        <taxon>Embryophyta</taxon>
        <taxon>Tracheophyta</taxon>
        <taxon>Spermatophyta</taxon>
        <taxon>Magnoliopsida</taxon>
        <taxon>eudicotyledons</taxon>
        <taxon>Gunneridae</taxon>
        <taxon>Pentapetalae</taxon>
        <taxon>rosids</taxon>
        <taxon>malvids</taxon>
        <taxon>Malvales</taxon>
        <taxon>Dipterocarpaceae</taxon>
        <taxon>Rubroshorea</taxon>
    </lineage>
</organism>
<keyword evidence="1" id="KW-0812">Transmembrane</keyword>
<reference evidence="2 3" key="1">
    <citation type="journal article" date="2021" name="Commun. Biol.">
        <title>The genome of Shorea leprosula (Dipterocarpaceae) highlights the ecological relevance of drought in aseasonal tropical rainforests.</title>
        <authorList>
            <person name="Ng K.K.S."/>
            <person name="Kobayashi M.J."/>
            <person name="Fawcett J.A."/>
            <person name="Hatakeyama M."/>
            <person name="Paape T."/>
            <person name="Ng C.H."/>
            <person name="Ang C.C."/>
            <person name="Tnah L.H."/>
            <person name="Lee C.T."/>
            <person name="Nishiyama T."/>
            <person name="Sese J."/>
            <person name="O'Brien M.J."/>
            <person name="Copetti D."/>
            <person name="Mohd Noor M.I."/>
            <person name="Ong R.C."/>
            <person name="Putra M."/>
            <person name="Sireger I.Z."/>
            <person name="Indrioko S."/>
            <person name="Kosugi Y."/>
            <person name="Izuno A."/>
            <person name="Isagi Y."/>
            <person name="Lee S.L."/>
            <person name="Shimizu K.K."/>
        </authorList>
    </citation>
    <scope>NUCLEOTIDE SEQUENCE [LARGE SCALE GENOMIC DNA]</scope>
    <source>
        <strain evidence="2">214</strain>
    </source>
</reference>
<feature type="transmembrane region" description="Helical" evidence="1">
    <location>
        <begin position="12"/>
        <end position="30"/>
    </location>
</feature>
<dbReference type="AlphaFoldDB" id="A0AAV5II28"/>
<evidence type="ECO:0000313" key="2">
    <source>
        <dbReference type="EMBL" id="GKU99553.1"/>
    </source>
</evidence>
<keyword evidence="3" id="KW-1185">Reference proteome</keyword>
<proteinExistence type="predicted"/>
<feature type="transmembrane region" description="Helical" evidence="1">
    <location>
        <begin position="50"/>
        <end position="71"/>
    </location>
</feature>
<name>A0AAV5II28_9ROSI</name>
<gene>
    <name evidence="2" type="ORF">SLEP1_g12385</name>
</gene>
<keyword evidence="1" id="KW-0472">Membrane</keyword>
<dbReference type="Proteomes" id="UP001054252">
    <property type="component" value="Unassembled WGS sequence"/>
</dbReference>
<comment type="caution">
    <text evidence="2">The sequence shown here is derived from an EMBL/GenBank/DDBJ whole genome shotgun (WGS) entry which is preliminary data.</text>
</comment>
<sequence>MSRHTLLQCHSHLSTLLHIIFIFCFIDAVLPRYKGVLTATPFHKQTKPTLSFLFVFLSFSFFVCGLSDLLIRISVFGAVSRGI</sequence>
<evidence type="ECO:0000313" key="3">
    <source>
        <dbReference type="Proteomes" id="UP001054252"/>
    </source>
</evidence>
<accession>A0AAV5II28</accession>
<dbReference type="EMBL" id="BPVZ01000014">
    <property type="protein sequence ID" value="GKU99553.1"/>
    <property type="molecule type" value="Genomic_DNA"/>
</dbReference>
<evidence type="ECO:0000256" key="1">
    <source>
        <dbReference type="SAM" id="Phobius"/>
    </source>
</evidence>